<dbReference type="Gene3D" id="3.30.450.20">
    <property type="entry name" value="PAS domain"/>
    <property type="match status" value="1"/>
</dbReference>
<sequence>MREKKQSEKNQRDAQTRNQEEKKQEKNFQKNHIPKITVLLFVVAVLLVILIGKQSWNEYRDSIIDNQKKQLLLTVQGLCDSMEEFMASYVDDLEGLCILSEKNWDQKEDRNGVQNKEVADWSCLEEYVDTHERRVADVVAEDLDGNVIESVHGSEIETIYSKSQIDDHQTLIQAKLTNGNMELILQREIPEKGKLSLILNTERYFETMMEGLRVGKNGYVLLKDSRGVILLHPEREQWGIDVIQDREKLYPGLDLSSLQKLINKQNQGEEGVDDYYSYWWMEPNQPRVRKICAYSPMYIGEDFLVLSAVMDYDEVYIPVAVGVVRLITIFVIFFGILIVMGIVLGGMFMQSKKDSERIAYLTELNGILEKMHQSEERIAHQQRLQIMGTMTGGIAHEFNNLLTPIMGYADLLMMDLPEDSESFSNAYEIYEASVKAKEIIQQISSLSRKNMETVYKNASGDHVLRRALKMVTSVCPDNVTIETDLNVGQVCILCNETQMNQVILNICVNAIQAIGHREDGKLRVTARVADREELTKVVTDEIPETWERYVKVDISDNGCGMSDEVLRQIFDPFFTTKKGGKGTGLGLALVEQIIGSHKGYIQAESVPEQGSTFHIWFPINEQKEEMDLSGQKNGDGQVKSGSAQIRILVIDDNAKVLQILKRDADRQNADLSGSMTFMQARQKLEEQMFDLLVVDQEVEGQSALDFCMAIQGQEPDLIKIVMADHVTKELIEARERGIIQAYLDKPVSVVEILNTSIRIRSEAEKGKGRI</sequence>
<evidence type="ECO:0000256" key="8">
    <source>
        <dbReference type="ARBA" id="ARBA00022840"/>
    </source>
</evidence>
<dbReference type="PANTHER" id="PTHR43065:SF46">
    <property type="entry name" value="C4-DICARBOXYLATE TRANSPORT SENSOR PROTEIN DCTB"/>
    <property type="match status" value="1"/>
</dbReference>
<keyword evidence="7 16" id="KW-0418">Kinase</keyword>
<dbReference type="EMBL" id="JAJEPU010000028">
    <property type="protein sequence ID" value="MCC2165203.1"/>
    <property type="molecule type" value="Genomic_DNA"/>
</dbReference>
<proteinExistence type="predicted"/>
<feature type="transmembrane region" description="Helical" evidence="13">
    <location>
        <begin position="32"/>
        <end position="52"/>
    </location>
</feature>
<dbReference type="PANTHER" id="PTHR43065">
    <property type="entry name" value="SENSOR HISTIDINE KINASE"/>
    <property type="match status" value="1"/>
</dbReference>
<dbReference type="InterPro" id="IPR003661">
    <property type="entry name" value="HisK_dim/P_dom"/>
</dbReference>
<dbReference type="PROSITE" id="PS50109">
    <property type="entry name" value="HIS_KIN"/>
    <property type="match status" value="1"/>
</dbReference>
<dbReference type="CDD" id="cd18774">
    <property type="entry name" value="PDC2_HK_sensor"/>
    <property type="match status" value="1"/>
</dbReference>
<feature type="modified residue" description="4-aspartylphosphate" evidence="11">
    <location>
        <position position="695"/>
    </location>
</feature>
<dbReference type="Gene3D" id="1.10.287.130">
    <property type="match status" value="1"/>
</dbReference>
<keyword evidence="4 11" id="KW-0597">Phosphoprotein</keyword>
<dbReference type="Pfam" id="PF00072">
    <property type="entry name" value="Response_reg"/>
    <property type="match status" value="1"/>
</dbReference>
<evidence type="ECO:0000256" key="13">
    <source>
        <dbReference type="SAM" id="Phobius"/>
    </source>
</evidence>
<dbReference type="EC" id="2.7.13.3" evidence="2"/>
<comment type="caution">
    <text evidence="16">The sequence shown here is derived from an EMBL/GenBank/DDBJ whole genome shotgun (WGS) entry which is preliminary data.</text>
</comment>
<dbReference type="SUPFAM" id="SSF55874">
    <property type="entry name" value="ATPase domain of HSP90 chaperone/DNA topoisomerase II/histidine kinase"/>
    <property type="match status" value="1"/>
</dbReference>
<evidence type="ECO:0000256" key="1">
    <source>
        <dbReference type="ARBA" id="ARBA00000085"/>
    </source>
</evidence>
<evidence type="ECO:0000313" key="17">
    <source>
        <dbReference type="Proteomes" id="UP001198962"/>
    </source>
</evidence>
<dbReference type="InterPro" id="IPR005467">
    <property type="entry name" value="His_kinase_dom"/>
</dbReference>
<dbReference type="InterPro" id="IPR001789">
    <property type="entry name" value="Sig_transdc_resp-reg_receiver"/>
</dbReference>
<accession>A0AAE3ASZ8</accession>
<evidence type="ECO:0000256" key="4">
    <source>
        <dbReference type="ARBA" id="ARBA00022553"/>
    </source>
</evidence>
<evidence type="ECO:0000256" key="12">
    <source>
        <dbReference type="SAM" id="MobiDB-lite"/>
    </source>
</evidence>
<evidence type="ECO:0000256" key="10">
    <source>
        <dbReference type="ARBA" id="ARBA00024867"/>
    </source>
</evidence>
<dbReference type="Pfam" id="PF00512">
    <property type="entry name" value="HisKA"/>
    <property type="match status" value="1"/>
</dbReference>
<dbReference type="SMART" id="SM00387">
    <property type="entry name" value="HATPase_c"/>
    <property type="match status" value="1"/>
</dbReference>
<evidence type="ECO:0000259" key="14">
    <source>
        <dbReference type="PROSITE" id="PS50109"/>
    </source>
</evidence>
<keyword evidence="17" id="KW-1185">Reference proteome</keyword>
<dbReference type="Pfam" id="PF02518">
    <property type="entry name" value="HATPase_c"/>
    <property type="match status" value="1"/>
</dbReference>
<dbReference type="AlphaFoldDB" id="A0AAE3ASZ8"/>
<dbReference type="PROSITE" id="PS50110">
    <property type="entry name" value="RESPONSE_REGULATORY"/>
    <property type="match status" value="1"/>
</dbReference>
<protein>
    <recommendedName>
        <fullName evidence="3">Stage 0 sporulation protein A homolog</fullName>
        <ecNumber evidence="2">2.7.13.3</ecNumber>
    </recommendedName>
</protein>
<feature type="transmembrane region" description="Helical" evidence="13">
    <location>
        <begin position="326"/>
        <end position="348"/>
    </location>
</feature>
<keyword evidence="8" id="KW-0067">ATP-binding</keyword>
<dbReference type="SMART" id="SM00448">
    <property type="entry name" value="REC"/>
    <property type="match status" value="1"/>
</dbReference>
<keyword evidence="6" id="KW-0547">Nucleotide-binding</keyword>
<evidence type="ECO:0000313" key="16">
    <source>
        <dbReference type="EMBL" id="MCC2165203.1"/>
    </source>
</evidence>
<dbReference type="InterPro" id="IPR036890">
    <property type="entry name" value="HATPase_C_sf"/>
</dbReference>
<gene>
    <name evidence="16" type="ORF">LKD32_10005</name>
</gene>
<dbReference type="CDD" id="cd00156">
    <property type="entry name" value="REC"/>
    <property type="match status" value="1"/>
</dbReference>
<evidence type="ECO:0000256" key="3">
    <source>
        <dbReference type="ARBA" id="ARBA00018672"/>
    </source>
</evidence>
<dbReference type="SMART" id="SM00388">
    <property type="entry name" value="HisKA"/>
    <property type="match status" value="1"/>
</dbReference>
<dbReference type="Gene3D" id="3.30.565.10">
    <property type="entry name" value="Histidine kinase-like ATPase, C-terminal domain"/>
    <property type="match status" value="1"/>
</dbReference>
<evidence type="ECO:0000259" key="15">
    <source>
        <dbReference type="PROSITE" id="PS50110"/>
    </source>
</evidence>
<dbReference type="InterPro" id="IPR011006">
    <property type="entry name" value="CheY-like_superfamily"/>
</dbReference>
<reference evidence="16" key="1">
    <citation type="submission" date="2021-10" db="EMBL/GenBank/DDBJ databases">
        <title>Anaerobic single-cell dispensing facilitates the cultivation of human gut bacteria.</title>
        <authorList>
            <person name="Afrizal A."/>
        </authorList>
    </citation>
    <scope>NUCLEOTIDE SEQUENCE</scope>
    <source>
        <strain evidence="16">CLA-AA-H274</strain>
    </source>
</reference>
<dbReference type="GO" id="GO:0000155">
    <property type="term" value="F:phosphorelay sensor kinase activity"/>
    <property type="evidence" value="ECO:0007669"/>
    <property type="project" value="InterPro"/>
</dbReference>
<evidence type="ECO:0000256" key="6">
    <source>
        <dbReference type="ARBA" id="ARBA00022741"/>
    </source>
</evidence>
<evidence type="ECO:0000256" key="7">
    <source>
        <dbReference type="ARBA" id="ARBA00022777"/>
    </source>
</evidence>
<keyword evidence="13" id="KW-0472">Membrane</keyword>
<comment type="function">
    <text evidence="10">May play the central regulatory role in sporulation. It may be an element of the effector pathway responsible for the activation of sporulation genes in response to nutritional stress. Spo0A may act in concert with spo0H (a sigma factor) to control the expression of some genes that are critical to the sporulation process.</text>
</comment>
<evidence type="ECO:0000256" key="11">
    <source>
        <dbReference type="PROSITE-ProRule" id="PRU00169"/>
    </source>
</evidence>
<keyword evidence="9" id="KW-0902">Two-component regulatory system</keyword>
<dbReference type="InterPro" id="IPR003594">
    <property type="entry name" value="HATPase_dom"/>
</dbReference>
<dbReference type="Proteomes" id="UP001198962">
    <property type="component" value="Unassembled WGS sequence"/>
</dbReference>
<dbReference type="Gene3D" id="3.40.50.2300">
    <property type="match status" value="1"/>
</dbReference>
<feature type="domain" description="Histidine kinase" evidence="14">
    <location>
        <begin position="393"/>
        <end position="621"/>
    </location>
</feature>
<feature type="domain" description="Response regulatory" evidence="15">
    <location>
        <begin position="646"/>
        <end position="760"/>
    </location>
</feature>
<organism evidence="16 17">
    <name type="scientific">Brotaphodocola catenula</name>
    <dbReference type="NCBI Taxonomy" id="2885361"/>
    <lineage>
        <taxon>Bacteria</taxon>
        <taxon>Bacillati</taxon>
        <taxon>Bacillota</taxon>
        <taxon>Clostridia</taxon>
        <taxon>Lachnospirales</taxon>
        <taxon>Lachnospiraceae</taxon>
        <taxon>Brotaphodocola</taxon>
    </lineage>
</organism>
<keyword evidence="13" id="KW-0812">Transmembrane</keyword>
<name>A0AAE3ASZ8_9FIRM</name>
<dbReference type="CDD" id="cd00082">
    <property type="entry name" value="HisKA"/>
    <property type="match status" value="1"/>
</dbReference>
<comment type="catalytic activity">
    <reaction evidence="1">
        <text>ATP + protein L-histidine = ADP + protein N-phospho-L-histidine.</text>
        <dbReference type="EC" id="2.7.13.3"/>
    </reaction>
</comment>
<evidence type="ECO:0000256" key="9">
    <source>
        <dbReference type="ARBA" id="ARBA00023012"/>
    </source>
</evidence>
<keyword evidence="13" id="KW-1133">Transmembrane helix</keyword>
<dbReference type="InterPro" id="IPR036097">
    <property type="entry name" value="HisK_dim/P_sf"/>
</dbReference>
<dbReference type="RefSeq" id="WP_308451571.1">
    <property type="nucleotide sequence ID" value="NZ_JAJEPU010000028.1"/>
</dbReference>
<dbReference type="InterPro" id="IPR004358">
    <property type="entry name" value="Sig_transdc_His_kin-like_C"/>
</dbReference>
<dbReference type="PRINTS" id="PR00344">
    <property type="entry name" value="BCTRLSENSOR"/>
</dbReference>
<dbReference type="SUPFAM" id="SSF47384">
    <property type="entry name" value="Homodimeric domain of signal transducing histidine kinase"/>
    <property type="match status" value="1"/>
</dbReference>
<evidence type="ECO:0000256" key="5">
    <source>
        <dbReference type="ARBA" id="ARBA00022679"/>
    </source>
</evidence>
<keyword evidence="5" id="KW-0808">Transferase</keyword>
<feature type="region of interest" description="Disordered" evidence="12">
    <location>
        <begin position="1"/>
        <end position="27"/>
    </location>
</feature>
<evidence type="ECO:0000256" key="2">
    <source>
        <dbReference type="ARBA" id="ARBA00012438"/>
    </source>
</evidence>
<dbReference type="GO" id="GO:0005524">
    <property type="term" value="F:ATP binding"/>
    <property type="evidence" value="ECO:0007669"/>
    <property type="project" value="UniProtKB-KW"/>
</dbReference>
<dbReference type="SUPFAM" id="SSF52172">
    <property type="entry name" value="CheY-like"/>
    <property type="match status" value="1"/>
</dbReference>